<evidence type="ECO:0000313" key="3">
    <source>
        <dbReference type="Proteomes" id="UP001608902"/>
    </source>
</evidence>
<dbReference type="Proteomes" id="UP001608902">
    <property type="component" value="Unassembled WGS sequence"/>
</dbReference>
<gene>
    <name evidence="2" type="ORF">AB6A40_001628</name>
</gene>
<protein>
    <submittedName>
        <fullName evidence="2">Uncharacterized protein</fullName>
    </submittedName>
</protein>
<reference evidence="2 3" key="1">
    <citation type="submission" date="2024-08" db="EMBL/GenBank/DDBJ databases">
        <title>Gnathostoma spinigerum genome.</title>
        <authorList>
            <person name="Gonzalez-Bertolin B."/>
            <person name="Monzon S."/>
            <person name="Zaballos A."/>
            <person name="Jimenez P."/>
            <person name="Dekumyoy P."/>
            <person name="Varona S."/>
            <person name="Cuesta I."/>
            <person name="Sumanam S."/>
            <person name="Adisakwattana P."/>
            <person name="Gasser R.B."/>
            <person name="Hernandez-Gonzalez A."/>
            <person name="Young N.D."/>
            <person name="Perteguer M.J."/>
        </authorList>
    </citation>
    <scope>NUCLEOTIDE SEQUENCE [LARGE SCALE GENOMIC DNA]</scope>
    <source>
        <strain evidence="2">AL3</strain>
        <tissue evidence="2">Liver</tissue>
    </source>
</reference>
<dbReference type="EMBL" id="JBGFUD010000621">
    <property type="protein sequence ID" value="MFH4974919.1"/>
    <property type="molecule type" value="Genomic_DNA"/>
</dbReference>
<comment type="caution">
    <text evidence="2">The sequence shown here is derived from an EMBL/GenBank/DDBJ whole genome shotgun (WGS) entry which is preliminary data.</text>
</comment>
<name>A0ABD6E9U7_9BILA</name>
<feature type="region of interest" description="Disordered" evidence="1">
    <location>
        <begin position="29"/>
        <end position="49"/>
    </location>
</feature>
<evidence type="ECO:0000256" key="1">
    <source>
        <dbReference type="SAM" id="MobiDB-lite"/>
    </source>
</evidence>
<evidence type="ECO:0000313" key="2">
    <source>
        <dbReference type="EMBL" id="MFH4974919.1"/>
    </source>
</evidence>
<proteinExistence type="predicted"/>
<keyword evidence="3" id="KW-1185">Reference proteome</keyword>
<organism evidence="2 3">
    <name type="scientific">Gnathostoma spinigerum</name>
    <dbReference type="NCBI Taxonomy" id="75299"/>
    <lineage>
        <taxon>Eukaryota</taxon>
        <taxon>Metazoa</taxon>
        <taxon>Ecdysozoa</taxon>
        <taxon>Nematoda</taxon>
        <taxon>Chromadorea</taxon>
        <taxon>Rhabditida</taxon>
        <taxon>Spirurina</taxon>
        <taxon>Gnathostomatomorpha</taxon>
        <taxon>Gnathostomatoidea</taxon>
        <taxon>Gnathostomatidae</taxon>
        <taxon>Gnathostoma</taxon>
    </lineage>
</organism>
<feature type="region of interest" description="Disordered" evidence="1">
    <location>
        <begin position="98"/>
        <end position="121"/>
    </location>
</feature>
<accession>A0ABD6E9U7</accession>
<dbReference type="AlphaFoldDB" id="A0ABD6E9U7"/>
<sequence>MSVIEHRILNTLHIKGTICRSSSSDNILHSNFSPKANGYPKQENKRRSQQWTLSTNAFHESFDNRNFHSPAIVLSNSCSDLNNSSQYQRKRRAAISSAVQSSGIIRSSNPPVRSPQSSFESNGDVGEISVKLMRFNGSITPFKTLLANDESIRPLSSSSFHLSHIGSSFRKPLPLTRKNVSCPHDANVSEIFDRESSRLAINDGE</sequence>